<protein>
    <submittedName>
        <fullName evidence="2">Uncharacterized protein</fullName>
    </submittedName>
</protein>
<evidence type="ECO:0000256" key="1">
    <source>
        <dbReference type="SAM" id="Phobius"/>
    </source>
</evidence>
<dbReference type="EMBL" id="JACOGK010000041">
    <property type="protein sequence ID" value="MBC3537778.1"/>
    <property type="molecule type" value="Genomic_DNA"/>
</dbReference>
<accession>A0ABR6VKU2</accession>
<dbReference type="Proteomes" id="UP000606870">
    <property type="component" value="Unassembled WGS sequence"/>
</dbReference>
<keyword evidence="1" id="KW-1133">Transmembrane helix</keyword>
<keyword evidence="1" id="KW-0812">Transmembrane</keyword>
<organism evidence="2 3">
    <name type="scientific">Megasphaera hominis</name>
    <dbReference type="NCBI Taxonomy" id="159836"/>
    <lineage>
        <taxon>Bacteria</taxon>
        <taxon>Bacillati</taxon>
        <taxon>Bacillota</taxon>
        <taxon>Negativicutes</taxon>
        <taxon>Veillonellales</taxon>
        <taxon>Veillonellaceae</taxon>
        <taxon>Megasphaera</taxon>
    </lineage>
</organism>
<comment type="caution">
    <text evidence="2">The sequence shown here is derived from an EMBL/GenBank/DDBJ whole genome shotgun (WGS) entry which is preliminary data.</text>
</comment>
<keyword evidence="1" id="KW-0472">Membrane</keyword>
<keyword evidence="3" id="KW-1185">Reference proteome</keyword>
<gene>
    <name evidence="2" type="ORF">H8J70_11055</name>
</gene>
<feature type="transmembrane region" description="Helical" evidence="1">
    <location>
        <begin position="47"/>
        <end position="66"/>
    </location>
</feature>
<evidence type="ECO:0000313" key="3">
    <source>
        <dbReference type="Proteomes" id="UP000606870"/>
    </source>
</evidence>
<proteinExistence type="predicted"/>
<sequence length="69" mass="8037">MVAERLATADEYYYKHQNNEISVERNRAEMDLDEDEYFPLQPIEKKLCAYSFGLGIVLMAAFILAFEVI</sequence>
<name>A0ABR6VKU2_9FIRM</name>
<dbReference type="RefSeq" id="WP_186504368.1">
    <property type="nucleotide sequence ID" value="NZ_JACOGK010000041.1"/>
</dbReference>
<reference evidence="2 3" key="1">
    <citation type="submission" date="2020-08" db="EMBL/GenBank/DDBJ databases">
        <authorList>
            <person name="Liu C."/>
            <person name="Sun Q."/>
        </authorList>
    </citation>
    <scope>NUCLEOTIDE SEQUENCE [LARGE SCALE GENOMIC DNA]</scope>
    <source>
        <strain evidence="2 3">NSJ-59</strain>
    </source>
</reference>
<evidence type="ECO:0000313" key="2">
    <source>
        <dbReference type="EMBL" id="MBC3537778.1"/>
    </source>
</evidence>